<gene>
    <name evidence="4" type="ORF">EUTSA_v10002770mg</name>
</gene>
<dbReference type="eggNOG" id="KOG4658">
    <property type="taxonomic scope" value="Eukaryota"/>
</dbReference>
<dbReference type="EMBL" id="KI517609">
    <property type="protein sequence ID" value="ESQ37462.1"/>
    <property type="molecule type" value="Genomic_DNA"/>
</dbReference>
<organism evidence="4 5">
    <name type="scientific">Eutrema salsugineum</name>
    <name type="common">Saltwater cress</name>
    <name type="synonym">Sisymbrium salsugineum</name>
    <dbReference type="NCBI Taxonomy" id="72664"/>
    <lineage>
        <taxon>Eukaryota</taxon>
        <taxon>Viridiplantae</taxon>
        <taxon>Streptophyta</taxon>
        <taxon>Embryophyta</taxon>
        <taxon>Tracheophyta</taxon>
        <taxon>Spermatophyta</taxon>
        <taxon>Magnoliopsida</taxon>
        <taxon>eudicotyledons</taxon>
        <taxon>Gunneridae</taxon>
        <taxon>Pentapetalae</taxon>
        <taxon>rosids</taxon>
        <taxon>malvids</taxon>
        <taxon>Brassicales</taxon>
        <taxon>Brassicaceae</taxon>
        <taxon>Eutremeae</taxon>
        <taxon>Eutrema</taxon>
    </lineage>
</organism>
<dbReference type="OMA" id="YSIHIST"/>
<dbReference type="Pfam" id="PF23559">
    <property type="entry name" value="WHD_DRP"/>
    <property type="match status" value="1"/>
</dbReference>
<dbReference type="STRING" id="72664.V4L584"/>
<dbReference type="SUPFAM" id="SSF52540">
    <property type="entry name" value="P-loop containing nucleoside triphosphate hydrolases"/>
    <property type="match status" value="1"/>
</dbReference>
<evidence type="ECO:0000313" key="5">
    <source>
        <dbReference type="Proteomes" id="UP000030689"/>
    </source>
</evidence>
<feature type="domain" description="Disease resistance protein winged helix" evidence="3">
    <location>
        <begin position="185"/>
        <end position="255"/>
    </location>
</feature>
<dbReference type="Gene3D" id="1.10.8.430">
    <property type="entry name" value="Helical domain of apoptotic protease-activating factors"/>
    <property type="match status" value="1"/>
</dbReference>
<evidence type="ECO:0000256" key="1">
    <source>
        <dbReference type="ARBA" id="ARBA00022737"/>
    </source>
</evidence>
<sequence>SDCRVWNYVSQDYKAKYMILRIIRSLGVVTDAELARIKIFEEEDLEGYLYRLLDGNKYFFFRRVGELERPLPGNHKRSRVIITTRIQTVAEGVNPRVYTHKNSEQGGEELERIGKDMVQKCGGPPLAIVVLAGIKSSKRPNEWNYVYASLWKHLKDYSIHISTLFDLSFKELQHELKLCFLYLSVFPEDFEINVEMLIQLFIAKRFIQKDGEIQMEDVARDYIEELIGRSLVEAVKRKRGSVNSCRIHDLHRDVAVKKAKEVNFVDLYTEQVF</sequence>
<dbReference type="FunFam" id="1.10.10.10:FF:000322">
    <property type="entry name" value="Probable disease resistance protein At1g63360"/>
    <property type="match status" value="1"/>
</dbReference>
<keyword evidence="5" id="KW-1185">Reference proteome</keyword>
<evidence type="ECO:0000259" key="3">
    <source>
        <dbReference type="Pfam" id="PF23559"/>
    </source>
</evidence>
<dbReference type="Proteomes" id="UP000030689">
    <property type="component" value="Unassembled WGS sequence"/>
</dbReference>
<dbReference type="InterPro" id="IPR042197">
    <property type="entry name" value="Apaf_helical"/>
</dbReference>
<dbReference type="InterPro" id="IPR036388">
    <property type="entry name" value="WH-like_DNA-bd_sf"/>
</dbReference>
<keyword evidence="2" id="KW-0611">Plant defense</keyword>
<protein>
    <recommendedName>
        <fullName evidence="3">Disease resistance protein winged helix domain-containing protein</fullName>
    </recommendedName>
</protein>
<dbReference type="InterPro" id="IPR044974">
    <property type="entry name" value="Disease_R_plants"/>
</dbReference>
<evidence type="ECO:0000256" key="2">
    <source>
        <dbReference type="ARBA" id="ARBA00022821"/>
    </source>
</evidence>
<dbReference type="GO" id="GO:0043531">
    <property type="term" value="F:ADP binding"/>
    <property type="evidence" value="ECO:0007669"/>
    <property type="project" value="InterPro"/>
</dbReference>
<dbReference type="GO" id="GO:0098542">
    <property type="term" value="P:defense response to other organism"/>
    <property type="evidence" value="ECO:0007669"/>
    <property type="project" value="TreeGrafter"/>
</dbReference>
<feature type="non-terminal residue" evidence="4">
    <location>
        <position position="1"/>
    </location>
</feature>
<evidence type="ECO:0000313" key="4">
    <source>
        <dbReference type="EMBL" id="ESQ37462.1"/>
    </source>
</evidence>
<dbReference type="Gramene" id="ESQ37462">
    <property type="protein sequence ID" value="ESQ37462"/>
    <property type="gene ID" value="EUTSA_v10002770mg"/>
</dbReference>
<dbReference type="InterPro" id="IPR058922">
    <property type="entry name" value="WHD_DRP"/>
</dbReference>
<dbReference type="Gene3D" id="1.10.10.10">
    <property type="entry name" value="Winged helix-like DNA-binding domain superfamily/Winged helix DNA-binding domain"/>
    <property type="match status" value="1"/>
</dbReference>
<dbReference type="PANTHER" id="PTHR23155:SF1193">
    <property type="entry name" value="DISEASE RESISTANCE PROTEIN RPP13-RELATED"/>
    <property type="match status" value="1"/>
</dbReference>
<reference evidence="4 5" key="1">
    <citation type="journal article" date="2013" name="Front. Plant Sci.">
        <title>The Reference Genome of the Halophytic Plant Eutrema salsugineum.</title>
        <authorList>
            <person name="Yang R."/>
            <person name="Jarvis D.E."/>
            <person name="Chen H."/>
            <person name="Beilstein M.A."/>
            <person name="Grimwood J."/>
            <person name="Jenkins J."/>
            <person name="Shu S."/>
            <person name="Prochnik S."/>
            <person name="Xin M."/>
            <person name="Ma C."/>
            <person name="Schmutz J."/>
            <person name="Wing R.A."/>
            <person name="Mitchell-Olds T."/>
            <person name="Schumaker K.S."/>
            <person name="Wang X."/>
        </authorList>
    </citation>
    <scope>NUCLEOTIDE SEQUENCE [LARGE SCALE GENOMIC DNA]</scope>
</reference>
<dbReference type="InterPro" id="IPR027417">
    <property type="entry name" value="P-loop_NTPase"/>
</dbReference>
<dbReference type="AlphaFoldDB" id="V4L584"/>
<keyword evidence="1" id="KW-0677">Repeat</keyword>
<accession>V4L584</accession>
<dbReference type="PANTHER" id="PTHR23155">
    <property type="entry name" value="DISEASE RESISTANCE PROTEIN RP"/>
    <property type="match status" value="1"/>
</dbReference>
<proteinExistence type="predicted"/>
<name>V4L584_EUTSA</name>
<dbReference type="KEGG" id="eus:EUTSA_v10002770mg"/>